<accession>A0A377EL74</accession>
<reference evidence="1" key="2">
    <citation type="submission" date="2017-03" db="EMBL/GenBank/DDBJ databases">
        <title>The mobilome is the main driver of stx2-positive O26:H11 Escherichia coli strains evolution.</title>
        <authorList>
            <person name="Delannoy S."/>
            <person name="Mariani-Kurkdjian P."/>
            <person name="Webb H.E."/>
            <person name="Bonacorsi S."/>
            <person name="Fach P."/>
        </authorList>
    </citation>
    <scope>NUCLEOTIDE SEQUENCE</scope>
    <source>
        <strain evidence="1">34870</strain>
    </source>
</reference>
<sequence>MKREQVLAAAALMINQQWAHLDDLLCHENAENHDLLDAIDDLRGALILLEAYLDKRKGLPPVKQQKHKADDLLEWLKEHNGFDGDATALAKAWKPDDAPGRTTTVLLLKQLKDAGHIKIIRHGPHGVEIRLN</sequence>
<dbReference type="Proteomes" id="UP000255057">
    <property type="component" value="Unassembled WGS sequence"/>
</dbReference>
<evidence type="ECO:0000313" key="3">
    <source>
        <dbReference type="Proteomes" id="UP000036331"/>
    </source>
</evidence>
<dbReference type="EMBL" id="UGFO01000006">
    <property type="protein sequence ID" value="STN13791.1"/>
    <property type="molecule type" value="Genomic_DNA"/>
</dbReference>
<dbReference type="EMBL" id="LDXE02000002">
    <property type="protein sequence ID" value="PBN76244.1"/>
    <property type="molecule type" value="Genomic_DNA"/>
</dbReference>
<name>A0A377EL74_ECOLX</name>
<organism evidence="2 4">
    <name type="scientific">Escherichia coli</name>
    <dbReference type="NCBI Taxonomy" id="562"/>
    <lineage>
        <taxon>Bacteria</taxon>
        <taxon>Pseudomonadati</taxon>
        <taxon>Pseudomonadota</taxon>
        <taxon>Gammaproteobacteria</taxon>
        <taxon>Enterobacterales</taxon>
        <taxon>Enterobacteriaceae</taxon>
        <taxon>Escherichia</taxon>
    </lineage>
</organism>
<dbReference type="RefSeq" id="WP_000817998.1">
    <property type="nucleotide sequence ID" value="NZ_BFYJ01000040.1"/>
</dbReference>
<reference evidence="2 4" key="3">
    <citation type="submission" date="2018-06" db="EMBL/GenBank/DDBJ databases">
        <authorList>
            <consortium name="Pathogen Informatics"/>
            <person name="Doyle S."/>
        </authorList>
    </citation>
    <scope>NUCLEOTIDE SEQUENCE [LARGE SCALE GENOMIC DNA]</scope>
    <source>
        <strain evidence="2 4">NCTC8960</strain>
    </source>
</reference>
<dbReference type="AlphaFoldDB" id="A0A377EL74"/>
<evidence type="ECO:0000313" key="1">
    <source>
        <dbReference type="EMBL" id="PBN76244.1"/>
    </source>
</evidence>
<gene>
    <name evidence="1" type="ORF">ABE91_014670</name>
    <name evidence="2" type="ORF">NCTC8960_04147</name>
</gene>
<reference evidence="1 3" key="1">
    <citation type="journal article" date="2015" name="Genome Announc.">
        <title>Draft Genome Sequences of Human-Pathogenic Escherichia coli O26:H11 Strains Carrying the stx2 Gene Only and Circulating in France.</title>
        <authorList>
            <person name="Delannoy S."/>
            <person name="Mariani-Kurkdjian P."/>
            <person name="Bonacorsi S."/>
            <person name="Liguori S."/>
            <person name="Ison S.A."/>
            <person name="Fach P."/>
        </authorList>
    </citation>
    <scope>NUCLEOTIDE SEQUENCE [LARGE SCALE GENOMIC DNA]</scope>
    <source>
        <strain evidence="1 3">34870</strain>
    </source>
</reference>
<dbReference type="Proteomes" id="UP000036331">
    <property type="component" value="Unassembled WGS sequence"/>
</dbReference>
<evidence type="ECO:0000313" key="2">
    <source>
        <dbReference type="EMBL" id="STN13791.1"/>
    </source>
</evidence>
<protein>
    <submittedName>
        <fullName evidence="2">Uncharacterized protein</fullName>
    </submittedName>
</protein>
<evidence type="ECO:0000313" key="4">
    <source>
        <dbReference type="Proteomes" id="UP000255057"/>
    </source>
</evidence>
<proteinExistence type="predicted"/>